<comment type="caution">
    <text evidence="3">The sequence shown here is derived from an EMBL/GenBank/DDBJ whole genome shotgun (WGS) entry which is preliminary data.</text>
</comment>
<evidence type="ECO:0000259" key="2">
    <source>
        <dbReference type="Pfam" id="PF01425"/>
    </source>
</evidence>
<organism evidence="3 4">
    <name type="scientific">Longispora fulva</name>
    <dbReference type="NCBI Taxonomy" id="619741"/>
    <lineage>
        <taxon>Bacteria</taxon>
        <taxon>Bacillati</taxon>
        <taxon>Actinomycetota</taxon>
        <taxon>Actinomycetes</taxon>
        <taxon>Micromonosporales</taxon>
        <taxon>Micromonosporaceae</taxon>
        <taxon>Longispora</taxon>
    </lineage>
</organism>
<dbReference type="Proteomes" id="UP000622552">
    <property type="component" value="Unassembled WGS sequence"/>
</dbReference>
<dbReference type="SUPFAM" id="SSF75304">
    <property type="entry name" value="Amidase signature (AS) enzymes"/>
    <property type="match status" value="1"/>
</dbReference>
<dbReference type="InterPro" id="IPR000120">
    <property type="entry name" value="Amidase"/>
</dbReference>
<dbReference type="EC" id="3.5.1.4" evidence="3"/>
<keyword evidence="3" id="KW-0378">Hydrolase</keyword>
<dbReference type="PROSITE" id="PS00571">
    <property type="entry name" value="AMIDASES"/>
    <property type="match status" value="1"/>
</dbReference>
<evidence type="ECO:0000313" key="4">
    <source>
        <dbReference type="Proteomes" id="UP000622552"/>
    </source>
</evidence>
<reference evidence="3" key="1">
    <citation type="submission" date="2020-11" db="EMBL/GenBank/DDBJ databases">
        <title>Sequencing the genomes of 1000 actinobacteria strains.</title>
        <authorList>
            <person name="Klenk H.-P."/>
        </authorList>
    </citation>
    <scope>NUCLEOTIDE SEQUENCE</scope>
    <source>
        <strain evidence="3">DSM 45356</strain>
    </source>
</reference>
<dbReference type="Gene3D" id="3.90.1300.10">
    <property type="entry name" value="Amidase signature (AS) domain"/>
    <property type="match status" value="1"/>
</dbReference>
<dbReference type="Pfam" id="PF01425">
    <property type="entry name" value="Amidase"/>
    <property type="match status" value="1"/>
</dbReference>
<evidence type="ECO:0000256" key="1">
    <source>
        <dbReference type="ARBA" id="ARBA00009199"/>
    </source>
</evidence>
<dbReference type="RefSeq" id="WP_197003836.1">
    <property type="nucleotide sequence ID" value="NZ_BONS01000022.1"/>
</dbReference>
<dbReference type="GO" id="GO:0004040">
    <property type="term" value="F:amidase activity"/>
    <property type="evidence" value="ECO:0007669"/>
    <property type="project" value="UniProtKB-EC"/>
</dbReference>
<keyword evidence="4" id="KW-1185">Reference proteome</keyword>
<accession>A0A8J7KWT3</accession>
<proteinExistence type="inferred from homology"/>
<gene>
    <name evidence="3" type="ORF">IW245_003116</name>
</gene>
<dbReference type="PANTHER" id="PTHR11895">
    <property type="entry name" value="TRANSAMIDASE"/>
    <property type="match status" value="1"/>
</dbReference>
<evidence type="ECO:0000313" key="3">
    <source>
        <dbReference type="EMBL" id="MBG6136922.1"/>
    </source>
</evidence>
<name>A0A8J7KWT3_9ACTN</name>
<dbReference type="PANTHER" id="PTHR11895:SF7">
    <property type="entry name" value="GLUTAMYL-TRNA(GLN) AMIDOTRANSFERASE SUBUNIT A, MITOCHONDRIAL"/>
    <property type="match status" value="1"/>
</dbReference>
<dbReference type="AlphaFoldDB" id="A0A8J7KWT3"/>
<sequence>MEYTEYRAHDAVGLAELVSSGQVSAAELLDTAIARAEAVNGAVNAIVRPMHGLARERAAGTLSGPFAGVPFLIKDLLQDYAGQPTASGSRALTTLSAAEHSAVVHRWLDAGLVVFGKTGTPEFGTKSITEAEVYGPTRNPWNLGHTPGGSSGGSAAAVAAGIVPMAGASDGGGSIRIPAACCGLFGLKAGRGLVPTGPHFAEYLHGAATDGVVSRSVRDSAAMLDVLTAGHDPGGPYLHARTEVRYADLARRDPGTLRIGFATRSPIDTEVHPDAVAAVEDAAALLTKLGHDVGPAETGVDERQLALDFLTMWCGQVAHTVDYARQATGAPASDFELDTRLLAAVGRSTRAHEYVAAHHRWNAYSRALAVFHSRYDLLLTPTLARPPVRIGELDTPRAVRAAGHVLLRLGLAGKLASTPMWDTVMRTNLAPNPYTQLANITGRPAMSVPTYRTADGLPLGVQFVGGLGSEGTLLALAAQLEAARPWAHLEPAL</sequence>
<dbReference type="EMBL" id="JADOUF010000001">
    <property type="protein sequence ID" value="MBG6136922.1"/>
    <property type="molecule type" value="Genomic_DNA"/>
</dbReference>
<dbReference type="InterPro" id="IPR023631">
    <property type="entry name" value="Amidase_dom"/>
</dbReference>
<dbReference type="InterPro" id="IPR020556">
    <property type="entry name" value="Amidase_CS"/>
</dbReference>
<protein>
    <submittedName>
        <fullName evidence="3">Amidase</fullName>
        <ecNumber evidence="3">3.5.1.4</ecNumber>
    </submittedName>
</protein>
<feature type="domain" description="Amidase" evidence="2">
    <location>
        <begin position="27"/>
        <end position="474"/>
    </location>
</feature>
<dbReference type="InterPro" id="IPR036928">
    <property type="entry name" value="AS_sf"/>
</dbReference>
<comment type="similarity">
    <text evidence="1">Belongs to the amidase family.</text>
</comment>